<gene>
    <name evidence="2" type="ORF">WISP_35293</name>
</gene>
<name>A0ABQ9DIR0_9PASS</name>
<dbReference type="Proteomes" id="UP001145742">
    <property type="component" value="Unassembled WGS sequence"/>
</dbReference>
<protein>
    <recommendedName>
        <fullName evidence="4">Serine-threonine/tyrosine-protein kinase catalytic domain-containing protein</fullName>
    </recommendedName>
</protein>
<reference evidence="2" key="1">
    <citation type="submission" date="2019-10" db="EMBL/GenBank/DDBJ databases">
        <authorList>
            <person name="Soares A.E.R."/>
            <person name="Aleixo A."/>
            <person name="Schneider P."/>
            <person name="Miyaki C.Y."/>
            <person name="Schneider M.P."/>
            <person name="Mello C."/>
            <person name="Vasconcelos A.T.R."/>
        </authorList>
    </citation>
    <scope>NUCLEOTIDE SEQUENCE</scope>
    <source>
        <tissue evidence="2">Muscle</tissue>
    </source>
</reference>
<evidence type="ECO:0008006" key="4">
    <source>
        <dbReference type="Google" id="ProtNLM"/>
    </source>
</evidence>
<comment type="caution">
    <text evidence="2">The sequence shown here is derived from an EMBL/GenBank/DDBJ whole genome shotgun (WGS) entry which is preliminary data.</text>
</comment>
<accession>A0ABQ9DIR0</accession>
<keyword evidence="3" id="KW-1185">Reference proteome</keyword>
<evidence type="ECO:0000313" key="2">
    <source>
        <dbReference type="EMBL" id="KAJ7423070.1"/>
    </source>
</evidence>
<feature type="compositionally biased region" description="Basic and acidic residues" evidence="1">
    <location>
        <begin position="79"/>
        <end position="90"/>
    </location>
</feature>
<evidence type="ECO:0000313" key="3">
    <source>
        <dbReference type="Proteomes" id="UP001145742"/>
    </source>
</evidence>
<evidence type="ECO:0000256" key="1">
    <source>
        <dbReference type="SAM" id="MobiDB-lite"/>
    </source>
</evidence>
<proteinExistence type="predicted"/>
<dbReference type="EMBL" id="WHWB01032916">
    <property type="protein sequence ID" value="KAJ7423070.1"/>
    <property type="molecule type" value="Genomic_DNA"/>
</dbReference>
<feature type="region of interest" description="Disordered" evidence="1">
    <location>
        <begin position="71"/>
        <end position="92"/>
    </location>
</feature>
<sequence>MGETFKAIEQVKNGKAAGVDGIPPEIWKHEGQALRAKFHEIIVGCWEQGKLPPDIRDVVIIALYKKEKNQTPQITKSQSRGEKTDVERTIPRQYHLRRRSTVPFETRLSYPASAFLATSALAASNDDVDEQTGVKS</sequence>
<organism evidence="2 3">
    <name type="scientific">Willisornis vidua</name>
    <name type="common">Xingu scale-backed antbird</name>
    <dbReference type="NCBI Taxonomy" id="1566151"/>
    <lineage>
        <taxon>Eukaryota</taxon>
        <taxon>Metazoa</taxon>
        <taxon>Chordata</taxon>
        <taxon>Craniata</taxon>
        <taxon>Vertebrata</taxon>
        <taxon>Euteleostomi</taxon>
        <taxon>Archelosauria</taxon>
        <taxon>Archosauria</taxon>
        <taxon>Dinosauria</taxon>
        <taxon>Saurischia</taxon>
        <taxon>Theropoda</taxon>
        <taxon>Coelurosauria</taxon>
        <taxon>Aves</taxon>
        <taxon>Neognathae</taxon>
        <taxon>Neoaves</taxon>
        <taxon>Telluraves</taxon>
        <taxon>Australaves</taxon>
        <taxon>Passeriformes</taxon>
        <taxon>Thamnophilidae</taxon>
        <taxon>Willisornis</taxon>
    </lineage>
</organism>